<dbReference type="PATRIC" id="fig|679936.5.peg.529"/>
<dbReference type="KEGG" id="sap:Sulac_0505"/>
<gene>
    <name evidence="1" type="ordered locus">Sulac_0505</name>
</gene>
<sequence length="53" mass="6126">MVESILREEWGFRTIFYAYLTGLTATARDLLDQFWGDPPNAPTVRVCHGERPQ</sequence>
<dbReference type="EMBL" id="CP003179">
    <property type="protein sequence ID" value="AEW04051.1"/>
    <property type="molecule type" value="Genomic_DNA"/>
</dbReference>
<dbReference type="STRING" id="679936.Sulac_0505"/>
<reference evidence="2" key="1">
    <citation type="submission" date="2011-12" db="EMBL/GenBank/DDBJ databases">
        <title>The complete genome of chromosome of Sulfobacillus acidophilus DSM 10332.</title>
        <authorList>
            <person name="Lucas S."/>
            <person name="Han J."/>
            <person name="Lapidus A."/>
            <person name="Bruce D."/>
            <person name="Goodwin L."/>
            <person name="Pitluck S."/>
            <person name="Peters L."/>
            <person name="Kyrpides N."/>
            <person name="Mavromatis K."/>
            <person name="Ivanova N."/>
            <person name="Mikhailova N."/>
            <person name="Chertkov O."/>
            <person name="Saunders E."/>
            <person name="Detter J.C."/>
            <person name="Tapia R."/>
            <person name="Han C."/>
            <person name="Land M."/>
            <person name="Hauser L."/>
            <person name="Markowitz V."/>
            <person name="Cheng J.-F."/>
            <person name="Hugenholtz P."/>
            <person name="Woyke T."/>
            <person name="Wu D."/>
            <person name="Pukall R."/>
            <person name="Gehrich-Schroeter G."/>
            <person name="Schneider S."/>
            <person name="Klenk H.-P."/>
            <person name="Eisen J.A."/>
        </authorList>
    </citation>
    <scope>NUCLEOTIDE SEQUENCE [LARGE SCALE GENOMIC DNA]</scope>
    <source>
        <strain evidence="2">ATCC 700253 / DSM 10332 / NAL</strain>
    </source>
</reference>
<organism evidence="1 2">
    <name type="scientific">Sulfobacillus acidophilus (strain ATCC 700253 / DSM 10332 / NAL)</name>
    <dbReference type="NCBI Taxonomy" id="679936"/>
    <lineage>
        <taxon>Bacteria</taxon>
        <taxon>Bacillati</taxon>
        <taxon>Bacillota</taxon>
        <taxon>Clostridia</taxon>
        <taxon>Eubacteriales</taxon>
        <taxon>Clostridiales Family XVII. Incertae Sedis</taxon>
        <taxon>Sulfobacillus</taxon>
    </lineage>
</organism>
<dbReference type="Proteomes" id="UP000005439">
    <property type="component" value="Chromosome"/>
</dbReference>
<dbReference type="HOGENOM" id="CLU_3066936_0_0_9"/>
<dbReference type="AlphaFoldDB" id="G8TYT6"/>
<evidence type="ECO:0000313" key="1">
    <source>
        <dbReference type="EMBL" id="AEW04051.1"/>
    </source>
</evidence>
<proteinExistence type="predicted"/>
<protein>
    <submittedName>
        <fullName evidence="1">Uncharacterized protein</fullName>
    </submittedName>
</protein>
<name>G8TYT6_SULAD</name>
<reference evidence="1 2" key="2">
    <citation type="journal article" date="2012" name="Stand. Genomic Sci.">
        <title>Complete genome sequence of the moderately thermophilic mineral-sulfide-oxidizing firmicute Sulfobacillus acidophilus type strain (NAL(T)).</title>
        <authorList>
            <person name="Anderson I."/>
            <person name="Chertkov O."/>
            <person name="Chen A."/>
            <person name="Saunders E."/>
            <person name="Lapidus A."/>
            <person name="Nolan M."/>
            <person name="Lucas S."/>
            <person name="Hammon N."/>
            <person name="Deshpande S."/>
            <person name="Cheng J.F."/>
            <person name="Han C."/>
            <person name="Tapia R."/>
            <person name="Goodwin L.A."/>
            <person name="Pitluck S."/>
            <person name="Liolios K."/>
            <person name="Pagani I."/>
            <person name="Ivanova N."/>
            <person name="Mikhailova N."/>
            <person name="Pati A."/>
            <person name="Palaniappan K."/>
            <person name="Land M."/>
            <person name="Pan C."/>
            <person name="Rohde M."/>
            <person name="Pukall R."/>
            <person name="Goker M."/>
            <person name="Detter J.C."/>
            <person name="Woyke T."/>
            <person name="Bristow J."/>
            <person name="Eisen J.A."/>
            <person name="Markowitz V."/>
            <person name="Hugenholtz P."/>
            <person name="Kyrpides N.C."/>
            <person name="Klenk H.P."/>
            <person name="Mavromatis K."/>
        </authorList>
    </citation>
    <scope>NUCLEOTIDE SEQUENCE [LARGE SCALE GENOMIC DNA]</scope>
    <source>
        <strain evidence="2">ATCC 700253 / DSM 10332 / NAL</strain>
    </source>
</reference>
<keyword evidence="2" id="KW-1185">Reference proteome</keyword>
<evidence type="ECO:0000313" key="2">
    <source>
        <dbReference type="Proteomes" id="UP000005439"/>
    </source>
</evidence>
<accession>G8TYT6</accession>